<evidence type="ECO:0000256" key="2">
    <source>
        <dbReference type="SAM" id="Coils"/>
    </source>
</evidence>
<keyword evidence="2" id="KW-0175">Coiled coil</keyword>
<proteinExistence type="predicted"/>
<dbReference type="GO" id="GO:0016787">
    <property type="term" value="F:hydrolase activity"/>
    <property type="evidence" value="ECO:0007669"/>
    <property type="project" value="UniProtKB-KW"/>
</dbReference>
<evidence type="ECO:0000313" key="5">
    <source>
        <dbReference type="Proteomes" id="UP001256711"/>
    </source>
</evidence>
<dbReference type="AlphaFoldDB" id="A0AAW8U1N7"/>
<name>A0AAW8U1N7_9ENTE</name>
<dbReference type="InterPro" id="IPR005135">
    <property type="entry name" value="Endo/exonuclease/phosphatase"/>
</dbReference>
<gene>
    <name evidence="4" type="ORF">P7H43_06855</name>
</gene>
<sequence length="274" mass="30872">MKLLTLNTHSWLEDKDEAQINELARLIQEANCDLVALQEVNQGLTSPLADTDAYFTPIADQTPIQIDNFAYRLTQRLQALGCAYYWSWAYNHIGYDRFQEGVALLSKEPLTPSAHLLSETTDPADYHTRYGLLAQTTVAGTNILAASLHLSWWEGTTSGFAYEWQRLEKALADSQLPIALLGDFNNPAHITAGGYDLVMQSPLQLQDSYQIARERQGSFTIPAKIAGWEEATEPMRIDYVFVRNLPITHYQIVFDDHHSPKISDHFGILVTGEE</sequence>
<protein>
    <submittedName>
        <fullName evidence="4">Endonuclease/exonuclease/phosphatase family protein</fullName>
    </submittedName>
</protein>
<reference evidence="4" key="1">
    <citation type="submission" date="2023-03" db="EMBL/GenBank/DDBJ databases">
        <authorList>
            <person name="Shen W."/>
            <person name="Cai J."/>
        </authorList>
    </citation>
    <scope>NUCLEOTIDE SEQUENCE</scope>
    <source>
        <strain evidence="4">B226-2</strain>
    </source>
</reference>
<dbReference type="PANTHER" id="PTHR15822">
    <property type="entry name" value="TRAF AND TNF RECEPTOR-ASSOCIATED PROTEIN"/>
    <property type="match status" value="1"/>
</dbReference>
<dbReference type="PANTHER" id="PTHR15822:SF23">
    <property type="entry name" value="ENDONUCLEASE_EXONUCLEASE_PHOSPHATASE FAMILY PROTEIN"/>
    <property type="match status" value="1"/>
</dbReference>
<evidence type="ECO:0000256" key="1">
    <source>
        <dbReference type="ARBA" id="ARBA00022801"/>
    </source>
</evidence>
<accession>A0AAW8U1N7</accession>
<feature type="domain" description="Endonuclease/exonuclease/phosphatase" evidence="3">
    <location>
        <begin position="15"/>
        <end position="265"/>
    </location>
</feature>
<feature type="coiled-coil region" evidence="2">
    <location>
        <begin position="13"/>
        <end position="40"/>
    </location>
</feature>
<dbReference type="Gene3D" id="3.60.10.10">
    <property type="entry name" value="Endonuclease/exonuclease/phosphatase"/>
    <property type="match status" value="1"/>
</dbReference>
<dbReference type="Proteomes" id="UP001256711">
    <property type="component" value="Unassembled WGS sequence"/>
</dbReference>
<organism evidence="4 5">
    <name type="scientific">Enterococcus asini</name>
    <dbReference type="NCBI Taxonomy" id="57732"/>
    <lineage>
        <taxon>Bacteria</taxon>
        <taxon>Bacillati</taxon>
        <taxon>Bacillota</taxon>
        <taxon>Bacilli</taxon>
        <taxon>Lactobacillales</taxon>
        <taxon>Enterococcaceae</taxon>
        <taxon>Enterococcus</taxon>
    </lineage>
</organism>
<dbReference type="GO" id="GO:0004519">
    <property type="term" value="F:endonuclease activity"/>
    <property type="evidence" value="ECO:0007669"/>
    <property type="project" value="UniProtKB-KW"/>
</dbReference>
<dbReference type="RefSeq" id="WP_311835373.1">
    <property type="nucleotide sequence ID" value="NZ_JARQBJ010000003.1"/>
</dbReference>
<dbReference type="CDD" id="cd09079">
    <property type="entry name" value="RgfB-like"/>
    <property type="match status" value="1"/>
</dbReference>
<comment type="caution">
    <text evidence="4">The sequence shown here is derived from an EMBL/GenBank/DDBJ whole genome shotgun (WGS) entry which is preliminary data.</text>
</comment>
<keyword evidence="4" id="KW-0255">Endonuclease</keyword>
<dbReference type="EMBL" id="JARQBJ010000003">
    <property type="protein sequence ID" value="MDT2810197.1"/>
    <property type="molecule type" value="Genomic_DNA"/>
</dbReference>
<keyword evidence="1" id="KW-0378">Hydrolase</keyword>
<evidence type="ECO:0000259" key="3">
    <source>
        <dbReference type="Pfam" id="PF03372"/>
    </source>
</evidence>
<dbReference type="InterPro" id="IPR051547">
    <property type="entry name" value="TDP2-like"/>
</dbReference>
<keyword evidence="4" id="KW-0540">Nuclease</keyword>
<dbReference type="SUPFAM" id="SSF56219">
    <property type="entry name" value="DNase I-like"/>
    <property type="match status" value="1"/>
</dbReference>
<evidence type="ECO:0000313" key="4">
    <source>
        <dbReference type="EMBL" id="MDT2810197.1"/>
    </source>
</evidence>
<dbReference type="Pfam" id="PF03372">
    <property type="entry name" value="Exo_endo_phos"/>
    <property type="match status" value="1"/>
</dbReference>
<dbReference type="InterPro" id="IPR036691">
    <property type="entry name" value="Endo/exonu/phosph_ase_sf"/>
</dbReference>